<reference evidence="4" key="1">
    <citation type="submission" date="2015-05" db="EMBL/GenBank/DDBJ databases">
        <title>Draft genome of Nitrosomonas communis strain Nm2.</title>
        <authorList>
            <person name="Kozlowski J.A."/>
            <person name="Kits K.D."/>
            <person name="Stein L.Y."/>
        </authorList>
    </citation>
    <scope>NUCLEOTIDE SEQUENCE [LARGE SCALE GENOMIC DNA]</scope>
    <source>
        <strain evidence="4">Nm2</strain>
    </source>
</reference>
<dbReference type="Proteomes" id="UP000034156">
    <property type="component" value="Chromosome"/>
</dbReference>
<dbReference type="KEGG" id="nco:AAW31_12505"/>
<dbReference type="Proteomes" id="UP000324176">
    <property type="component" value="Unassembled WGS sequence"/>
</dbReference>
<accession>A0A0F7KHX8</accession>
<reference evidence="3 5" key="3">
    <citation type="submission" date="2019-07" db="EMBL/GenBank/DDBJ databases">
        <title>Active sludge and wastewater microbial communities from Klosterneuburg, Austria.</title>
        <authorList>
            <person name="Wagner M."/>
        </authorList>
    </citation>
    <scope>NUCLEOTIDE SEQUENCE [LARGE SCALE GENOMIC DNA]</scope>
    <source>
        <strain evidence="3 5">Nm2</strain>
    </source>
</reference>
<reference evidence="2 4" key="2">
    <citation type="journal article" date="2016" name="Genome Announc.">
        <title>Genome Sequence of Nitrosomonas communis Strain Nm2, a Mesophilic Ammonia-Oxidizing Bacterium Isolated from Mediterranean Soil.</title>
        <authorList>
            <person name="Kozlowski J.A."/>
            <person name="Kits K.D."/>
            <person name="Stein L.Y."/>
        </authorList>
    </citation>
    <scope>NUCLEOTIDE SEQUENCE [LARGE SCALE GENOMIC DNA]</scope>
    <source>
        <strain evidence="2 4">Nm2</strain>
    </source>
</reference>
<feature type="transmembrane region" description="Helical" evidence="1">
    <location>
        <begin position="84"/>
        <end position="103"/>
    </location>
</feature>
<gene>
    <name evidence="2" type="ORF">AAW31_12505</name>
    <name evidence="3" type="ORF">BCL69_11354</name>
</gene>
<evidence type="ECO:0000313" key="3">
    <source>
        <dbReference type="EMBL" id="TYP69881.1"/>
    </source>
</evidence>
<evidence type="ECO:0000313" key="5">
    <source>
        <dbReference type="Proteomes" id="UP000324176"/>
    </source>
</evidence>
<feature type="transmembrane region" description="Helical" evidence="1">
    <location>
        <begin position="41"/>
        <end position="64"/>
    </location>
</feature>
<dbReference type="RefSeq" id="WP_046850478.1">
    <property type="nucleotide sequence ID" value="NZ_CBDIPD010000036.1"/>
</dbReference>
<organism evidence="2 4">
    <name type="scientific">Nitrosomonas communis</name>
    <dbReference type="NCBI Taxonomy" id="44574"/>
    <lineage>
        <taxon>Bacteria</taxon>
        <taxon>Pseudomonadati</taxon>
        <taxon>Pseudomonadota</taxon>
        <taxon>Betaproteobacteria</taxon>
        <taxon>Nitrosomonadales</taxon>
        <taxon>Nitrosomonadaceae</taxon>
        <taxon>Nitrosomonas</taxon>
    </lineage>
</organism>
<protein>
    <submittedName>
        <fullName evidence="2">Uncharacterized protein</fullName>
    </submittedName>
</protein>
<dbReference type="PATRIC" id="fig|44574.3.peg.3034"/>
<name>A0A0F7KHX8_9PROT</name>
<proteinExistence type="predicted"/>
<evidence type="ECO:0000313" key="2">
    <source>
        <dbReference type="EMBL" id="AKH38434.1"/>
    </source>
</evidence>
<keyword evidence="1" id="KW-0472">Membrane</keyword>
<dbReference type="OrthoDB" id="9893425at2"/>
<sequence>MKLKISTLNGVVLLLLLGAWHDIYAEGAANNETIYDQFKNFEFWFFVFGCGVISILVKIVDHAIQINKVDDTQKIQSFTKKETLLEWFLWFLSASIVGFLGNLVGLFQASAQAAVAIGLGWPTVFAQLKEKYGPKTEN</sequence>
<evidence type="ECO:0000256" key="1">
    <source>
        <dbReference type="SAM" id="Phobius"/>
    </source>
</evidence>
<keyword evidence="4" id="KW-1185">Reference proteome</keyword>
<dbReference type="AlphaFoldDB" id="A0A0F7KHX8"/>
<dbReference type="EMBL" id="VNHT01000135">
    <property type="protein sequence ID" value="TYP69881.1"/>
    <property type="molecule type" value="Genomic_DNA"/>
</dbReference>
<keyword evidence="1" id="KW-0812">Transmembrane</keyword>
<keyword evidence="1" id="KW-1133">Transmembrane helix</keyword>
<dbReference type="EMBL" id="CP011451">
    <property type="protein sequence ID" value="AKH38434.1"/>
    <property type="molecule type" value="Genomic_DNA"/>
</dbReference>
<evidence type="ECO:0000313" key="4">
    <source>
        <dbReference type="Proteomes" id="UP000034156"/>
    </source>
</evidence>